<name>A0A6N2M8H8_SALVM</name>
<sequence>MGKKKKRDIIHLEKESVIPVLKHKLIAALANRISIERSRSDVDEFLKLCQRVEYTIRAWYLLQFEDLMRWYSFFEPIHGAKKLEQQNLTPEEIDVFEQDFLASLFQVMEKSNFKIATDEEIEVALSAQYRLNLPIVVNENKLDKRLFTSYFAKHPQDDLPYFADKFIIFRRGFGIDRLNSYFIMPKINTIISRFWRCFLKVTGLKRLFFRKRSAPITEDPKSIEISMDNSDESLYVERIRIEKMKLSICNLLGKVTIQEPTFDRIIVVYRRASAKKERARNIYVKHFKSIPMADMEIVLPEKKNPGLTPVDWVKFIVSAVIGLITVIGSLSNPKADIRVILAILTSVVGYCVKTYFTFQNNLVSYQSLITKSVYDKQLDSGRGTLLHLCDDVIQQEVKEVIVSFFILMVQGEATRQELDRRCEELITGEFNEKCNFDVDDALQKLQKLGIVAKDPAGKYACTDLKHANEIIGTTTEEVVLKANQGDCSFGR</sequence>
<dbReference type="AlphaFoldDB" id="A0A6N2M8H8"/>
<dbReference type="EMBL" id="CAADRP010001730">
    <property type="protein sequence ID" value="VFU50438.1"/>
    <property type="molecule type" value="Genomic_DNA"/>
</dbReference>
<dbReference type="PANTHER" id="PTHR33645">
    <property type="entry name" value="AMINOPEPTIDASE (DUF3754)"/>
    <property type="match status" value="1"/>
</dbReference>
<evidence type="ECO:0008006" key="2">
    <source>
        <dbReference type="Google" id="ProtNLM"/>
    </source>
</evidence>
<evidence type="ECO:0000313" key="1">
    <source>
        <dbReference type="EMBL" id="VFU50438.1"/>
    </source>
</evidence>
<proteinExistence type="predicted"/>
<dbReference type="InterPro" id="IPR022227">
    <property type="entry name" value="DUF3754"/>
</dbReference>
<gene>
    <name evidence="1" type="ORF">SVIM_LOCUS336261</name>
</gene>
<accession>A0A6N2M8H8</accession>
<dbReference type="Pfam" id="PF12576">
    <property type="entry name" value="DUF3754"/>
    <property type="match status" value="1"/>
</dbReference>
<reference evidence="1" key="1">
    <citation type="submission" date="2019-03" db="EMBL/GenBank/DDBJ databases">
        <authorList>
            <person name="Mank J."/>
            <person name="Almeida P."/>
        </authorList>
    </citation>
    <scope>NUCLEOTIDE SEQUENCE</scope>
    <source>
        <strain evidence="1">78183</strain>
    </source>
</reference>
<protein>
    <recommendedName>
        <fullName evidence="2">Aminopeptidase</fullName>
    </recommendedName>
</protein>
<dbReference type="PANTHER" id="PTHR33645:SF5">
    <property type="entry name" value="AMINOPEPTIDASE"/>
    <property type="match status" value="1"/>
</dbReference>
<organism evidence="1">
    <name type="scientific">Salix viminalis</name>
    <name type="common">Common osier</name>
    <name type="synonym">Basket willow</name>
    <dbReference type="NCBI Taxonomy" id="40686"/>
    <lineage>
        <taxon>Eukaryota</taxon>
        <taxon>Viridiplantae</taxon>
        <taxon>Streptophyta</taxon>
        <taxon>Embryophyta</taxon>
        <taxon>Tracheophyta</taxon>
        <taxon>Spermatophyta</taxon>
        <taxon>Magnoliopsida</taxon>
        <taxon>eudicotyledons</taxon>
        <taxon>Gunneridae</taxon>
        <taxon>Pentapetalae</taxon>
        <taxon>rosids</taxon>
        <taxon>fabids</taxon>
        <taxon>Malpighiales</taxon>
        <taxon>Salicaceae</taxon>
        <taxon>Saliceae</taxon>
        <taxon>Salix</taxon>
    </lineage>
</organism>